<dbReference type="RefSeq" id="WP_157069769.1">
    <property type="nucleotide sequence ID" value="NZ_CP011125.1"/>
</dbReference>
<protein>
    <submittedName>
        <fullName evidence="3">Uncharacterized protein</fullName>
    </submittedName>
</protein>
<sequence length="323" mass="33974">MRVTRNGIAACVIACAAWACAESSECTDGLSVACACADGRAGAQVCVDGAFGACMCGDVEVDAGLDASTEIPDAQSEMPDAQSDMPDAQSDMRDAGHADAGTRGTGHLVLIGHDLLQAFSQGDRVLGNAVALARGTGAIRVLDYTQYTDRVSWNPVTLLRPRIRDGVMNATGRDVTFTELTSWLELDDALDDDVDVLLVYAQSAERARMQTIAEAWHPHLRAFLARGGVIVVLDRTQGGSIELGFSHELVRGEGLFAITAVMPGGGNATPRIHDVALASDPIAVGVTSYSVAQSTCFDRTTGGDAVVQLRDTLCPVVLHGTRR</sequence>
<organism evidence="3 4">
    <name type="scientific">Sandaracinus amylolyticus</name>
    <dbReference type="NCBI Taxonomy" id="927083"/>
    <lineage>
        <taxon>Bacteria</taxon>
        <taxon>Pseudomonadati</taxon>
        <taxon>Myxococcota</taxon>
        <taxon>Polyangia</taxon>
        <taxon>Polyangiales</taxon>
        <taxon>Sandaracinaceae</taxon>
        <taxon>Sandaracinus</taxon>
    </lineage>
</organism>
<accession>A0A0F6W8H5</accession>
<feature type="signal peptide" evidence="2">
    <location>
        <begin position="1"/>
        <end position="21"/>
    </location>
</feature>
<dbReference type="EMBL" id="CP011125">
    <property type="protein sequence ID" value="AKF10181.1"/>
    <property type="molecule type" value="Genomic_DNA"/>
</dbReference>
<gene>
    <name evidence="3" type="ORF">DB32_007330</name>
</gene>
<dbReference type="KEGG" id="samy:DB32_007330"/>
<evidence type="ECO:0000313" key="4">
    <source>
        <dbReference type="Proteomes" id="UP000034883"/>
    </source>
</evidence>
<evidence type="ECO:0000313" key="3">
    <source>
        <dbReference type="EMBL" id="AKF10181.1"/>
    </source>
</evidence>
<feature type="region of interest" description="Disordered" evidence="1">
    <location>
        <begin position="73"/>
        <end position="97"/>
    </location>
</feature>
<dbReference type="Proteomes" id="UP000034883">
    <property type="component" value="Chromosome"/>
</dbReference>
<evidence type="ECO:0000256" key="1">
    <source>
        <dbReference type="SAM" id="MobiDB-lite"/>
    </source>
</evidence>
<name>A0A0F6W8H5_9BACT</name>
<proteinExistence type="predicted"/>
<keyword evidence="4" id="KW-1185">Reference proteome</keyword>
<feature type="chain" id="PRO_5002511840" evidence="2">
    <location>
        <begin position="22"/>
        <end position="323"/>
    </location>
</feature>
<reference evidence="3 4" key="1">
    <citation type="submission" date="2015-03" db="EMBL/GenBank/DDBJ databases">
        <title>Genome assembly of Sandaracinus amylolyticus DSM 53668.</title>
        <authorList>
            <person name="Sharma G."/>
            <person name="Subramanian S."/>
        </authorList>
    </citation>
    <scope>NUCLEOTIDE SEQUENCE [LARGE SCALE GENOMIC DNA]</scope>
    <source>
        <strain evidence="3 4">DSM 53668</strain>
    </source>
</reference>
<dbReference type="AlphaFoldDB" id="A0A0F6W8H5"/>
<evidence type="ECO:0000256" key="2">
    <source>
        <dbReference type="SAM" id="SignalP"/>
    </source>
</evidence>
<keyword evidence="2" id="KW-0732">Signal</keyword>